<keyword evidence="7" id="KW-0282">Flagellum</keyword>
<dbReference type="PIRSF" id="PIRSF039090">
    <property type="entry name" value="Flis"/>
    <property type="match status" value="1"/>
</dbReference>
<keyword evidence="7" id="KW-0969">Cilium</keyword>
<dbReference type="PANTHER" id="PTHR34773">
    <property type="entry name" value="FLAGELLAR SECRETION CHAPERONE FLIS"/>
    <property type="match status" value="1"/>
</dbReference>
<dbReference type="Pfam" id="PF02561">
    <property type="entry name" value="FliS"/>
    <property type="match status" value="1"/>
</dbReference>
<keyword evidence="3 6" id="KW-0963">Cytoplasm</keyword>
<evidence type="ECO:0000313" key="8">
    <source>
        <dbReference type="Proteomes" id="UP001430172"/>
    </source>
</evidence>
<dbReference type="Gene3D" id="1.20.120.340">
    <property type="entry name" value="Flagellar protein FliS"/>
    <property type="match status" value="1"/>
</dbReference>
<evidence type="ECO:0000256" key="6">
    <source>
        <dbReference type="PIRNR" id="PIRNR039090"/>
    </source>
</evidence>
<dbReference type="NCBIfam" id="TIGR00208">
    <property type="entry name" value="fliS"/>
    <property type="match status" value="1"/>
</dbReference>
<reference evidence="7" key="1">
    <citation type="submission" date="2021-02" db="EMBL/GenBank/DDBJ databases">
        <title>Phycicoccus sp. MQZ13P-5T, whole genome shotgun sequence.</title>
        <authorList>
            <person name="Tuo L."/>
        </authorList>
    </citation>
    <scope>NUCLEOTIDE SEQUENCE</scope>
    <source>
        <strain evidence="7">MQZ13P-5</strain>
    </source>
</reference>
<protein>
    <recommendedName>
        <fullName evidence="6">Flagellar secretion chaperone FliS</fullName>
    </recommendedName>
</protein>
<comment type="similarity">
    <text evidence="2 6">Belongs to the FliS family.</text>
</comment>
<evidence type="ECO:0000256" key="4">
    <source>
        <dbReference type="ARBA" id="ARBA00022795"/>
    </source>
</evidence>
<keyword evidence="8" id="KW-1185">Reference proteome</keyword>
<dbReference type="Proteomes" id="UP001430172">
    <property type="component" value="Unassembled WGS sequence"/>
</dbReference>
<evidence type="ECO:0000256" key="2">
    <source>
        <dbReference type="ARBA" id="ARBA00008787"/>
    </source>
</evidence>
<comment type="caution">
    <text evidence="7">The sequence shown here is derived from an EMBL/GenBank/DDBJ whole genome shotgun (WGS) entry which is preliminary data.</text>
</comment>
<proteinExistence type="inferred from homology"/>
<accession>A0ABS2CQR0</accession>
<gene>
    <name evidence="7" type="primary">fliS</name>
    <name evidence="7" type="ORF">JQN70_13815</name>
</gene>
<sequence>MTTTAALRRLYTNDSVTTASPNQLVVLLYNRLVKDLAVALVGLERRDVEGSHRALRHAQEIVSELSSSLDVSVWPEGEGLLALYDYLQDRLVHANVTKSAALVAEALELVEPLREAFTTAAATAEAS</sequence>
<evidence type="ECO:0000256" key="1">
    <source>
        <dbReference type="ARBA" id="ARBA00004514"/>
    </source>
</evidence>
<name>A0ABS2CQR0_9MICO</name>
<dbReference type="CDD" id="cd16098">
    <property type="entry name" value="FliS"/>
    <property type="match status" value="1"/>
</dbReference>
<dbReference type="RefSeq" id="WP_204131940.1">
    <property type="nucleotide sequence ID" value="NZ_JAFDVD010000015.1"/>
</dbReference>
<evidence type="ECO:0000256" key="5">
    <source>
        <dbReference type="ARBA" id="ARBA00023186"/>
    </source>
</evidence>
<comment type="subcellular location">
    <subcellularLocation>
        <location evidence="1 6">Cytoplasm</location>
        <location evidence="1 6">Cytosol</location>
    </subcellularLocation>
</comment>
<dbReference type="InterPro" id="IPR003713">
    <property type="entry name" value="FliS"/>
</dbReference>
<evidence type="ECO:0000313" key="7">
    <source>
        <dbReference type="EMBL" id="MBM6401471.1"/>
    </source>
</evidence>
<organism evidence="7 8">
    <name type="scientific">Phycicoccus sonneratiae</name>
    <dbReference type="NCBI Taxonomy" id="2807628"/>
    <lineage>
        <taxon>Bacteria</taxon>
        <taxon>Bacillati</taxon>
        <taxon>Actinomycetota</taxon>
        <taxon>Actinomycetes</taxon>
        <taxon>Micrococcales</taxon>
        <taxon>Intrasporangiaceae</taxon>
        <taxon>Phycicoccus</taxon>
    </lineage>
</organism>
<dbReference type="EMBL" id="JAFDVD010000015">
    <property type="protein sequence ID" value="MBM6401471.1"/>
    <property type="molecule type" value="Genomic_DNA"/>
</dbReference>
<dbReference type="PANTHER" id="PTHR34773:SF1">
    <property type="entry name" value="FLAGELLAR SECRETION CHAPERONE FLIS"/>
    <property type="match status" value="1"/>
</dbReference>
<dbReference type="SUPFAM" id="SSF101116">
    <property type="entry name" value="Flagellar export chaperone FliS"/>
    <property type="match status" value="1"/>
</dbReference>
<keyword evidence="4 6" id="KW-1005">Bacterial flagellum biogenesis</keyword>
<keyword evidence="7" id="KW-0966">Cell projection</keyword>
<dbReference type="InterPro" id="IPR036584">
    <property type="entry name" value="FliS_sf"/>
</dbReference>
<evidence type="ECO:0000256" key="3">
    <source>
        <dbReference type="ARBA" id="ARBA00022490"/>
    </source>
</evidence>
<keyword evidence="5" id="KW-0143">Chaperone</keyword>